<evidence type="ECO:0000256" key="1">
    <source>
        <dbReference type="SAM" id="SignalP"/>
    </source>
</evidence>
<organism evidence="2 3">
    <name type="scientific">Chitinophaga fulva</name>
    <dbReference type="NCBI Taxonomy" id="2728842"/>
    <lineage>
        <taxon>Bacteria</taxon>
        <taxon>Pseudomonadati</taxon>
        <taxon>Bacteroidota</taxon>
        <taxon>Chitinophagia</taxon>
        <taxon>Chitinophagales</taxon>
        <taxon>Chitinophagaceae</taxon>
        <taxon>Chitinophaga</taxon>
    </lineage>
</organism>
<keyword evidence="3" id="KW-1185">Reference proteome</keyword>
<proteinExistence type="predicted"/>
<name>A0A848GRB7_9BACT</name>
<dbReference type="EMBL" id="JABBGC010000002">
    <property type="protein sequence ID" value="NML39612.1"/>
    <property type="molecule type" value="Genomic_DNA"/>
</dbReference>
<keyword evidence="1" id="KW-0732">Signal</keyword>
<sequence length="512" mass="56223">MKYNIIHQLTVLLLGSCLFSSCYKADNFKNTLDALPQVSYQTGYSYRTSYTVGDTMKITGRLQPNNGLKIRIGNEDAVIVAADSLHFRPFTGDTATIFMDWVKVLITGNMGSGAEIPVTITSGGRTINAASINIFGQYGEGSFKKSLALTAHADITSPYNIFLNCINGKGDLYFYEYTTGNLQHVRKDGTIETLLTREQLTGGVYNIQTFIAGGVNPQGTKAWISAQADTTYAFVELDLGTKKIKVLNHTKTYTAPYTGGIGQVNVKVKAVYPDSKGNVFLVTPGMQWGQEKDYSAVAKYNVTDGMISYQFRTAVSPEGLPGVDITDPDNPSVLKLPLILPDESVMYLPGSNKLTVYDLQSRVVIKTLKIQAEAWGVLPNSYTGSFNGIKINFNSYIGNNSTPETGFGFLPRPGQKLIFLLYQYLDGRTLGMGNNNIAPLVGGPKWMAFDFAESRTYQYAPQADLSNFVFEPFNAPGKPASIFSDQLLNYDEEGHLYATANGRKKIIRTILK</sequence>
<feature type="chain" id="PRO_5032370870" evidence="1">
    <location>
        <begin position="26"/>
        <end position="512"/>
    </location>
</feature>
<feature type="signal peptide" evidence="1">
    <location>
        <begin position="1"/>
        <end position="25"/>
    </location>
</feature>
<dbReference type="Proteomes" id="UP000583266">
    <property type="component" value="Unassembled WGS sequence"/>
</dbReference>
<evidence type="ECO:0000313" key="2">
    <source>
        <dbReference type="EMBL" id="NML39612.1"/>
    </source>
</evidence>
<gene>
    <name evidence="2" type="ORF">HHL17_20600</name>
</gene>
<accession>A0A848GRB7</accession>
<evidence type="ECO:0000313" key="3">
    <source>
        <dbReference type="Proteomes" id="UP000583266"/>
    </source>
</evidence>
<reference evidence="2 3" key="1">
    <citation type="submission" date="2020-04" db="EMBL/GenBank/DDBJ databases">
        <title>Chitinophaga sp. G-6-1-13 sp. nov., isolated from soil.</title>
        <authorList>
            <person name="Dahal R.H."/>
            <person name="Chaudhary D.K."/>
        </authorList>
    </citation>
    <scope>NUCLEOTIDE SEQUENCE [LARGE SCALE GENOMIC DNA]</scope>
    <source>
        <strain evidence="2 3">G-6-1-13</strain>
    </source>
</reference>
<dbReference type="AlphaFoldDB" id="A0A848GRB7"/>
<dbReference type="PROSITE" id="PS51257">
    <property type="entry name" value="PROKAR_LIPOPROTEIN"/>
    <property type="match status" value="1"/>
</dbReference>
<protein>
    <submittedName>
        <fullName evidence="2">Uncharacterized protein</fullName>
    </submittedName>
</protein>
<dbReference type="RefSeq" id="WP_169226675.1">
    <property type="nucleotide sequence ID" value="NZ_JABBGC010000002.1"/>
</dbReference>
<comment type="caution">
    <text evidence="2">The sequence shown here is derived from an EMBL/GenBank/DDBJ whole genome shotgun (WGS) entry which is preliminary data.</text>
</comment>